<dbReference type="EMBL" id="BMIS01000005">
    <property type="protein sequence ID" value="GGE67949.1"/>
    <property type="molecule type" value="Genomic_DNA"/>
</dbReference>
<comment type="caution">
    <text evidence="3">The sequence shown here is derived from an EMBL/GenBank/DDBJ whole genome shotgun (WGS) entry which is preliminary data.</text>
</comment>
<reference evidence="3" key="1">
    <citation type="journal article" date="2014" name="Int. J. Syst. Evol. Microbiol.">
        <title>Complete genome sequence of Corynebacterium casei LMG S-19264T (=DSM 44701T), isolated from a smear-ripened cheese.</title>
        <authorList>
            <consortium name="US DOE Joint Genome Institute (JGI-PGF)"/>
            <person name="Walter F."/>
            <person name="Albersmeier A."/>
            <person name="Kalinowski J."/>
            <person name="Ruckert C."/>
        </authorList>
    </citation>
    <scope>NUCLEOTIDE SEQUENCE</scope>
    <source>
        <strain evidence="3">CGMCC 1.15388</strain>
    </source>
</reference>
<reference evidence="3" key="2">
    <citation type="submission" date="2020-09" db="EMBL/GenBank/DDBJ databases">
        <authorList>
            <person name="Sun Q."/>
            <person name="Zhou Y."/>
        </authorList>
    </citation>
    <scope>NUCLEOTIDE SEQUENCE</scope>
    <source>
        <strain evidence="3">CGMCC 1.15388</strain>
    </source>
</reference>
<feature type="transmembrane region" description="Helical" evidence="2">
    <location>
        <begin position="105"/>
        <end position="128"/>
    </location>
</feature>
<keyword evidence="2" id="KW-1133">Transmembrane helix</keyword>
<dbReference type="AlphaFoldDB" id="A0A917AQE6"/>
<dbReference type="InterPro" id="IPR025557">
    <property type="entry name" value="DUF4282"/>
</dbReference>
<organism evidence="3 4">
    <name type="scientific">Nesterenkonia cremea</name>
    <dbReference type="NCBI Taxonomy" id="1882340"/>
    <lineage>
        <taxon>Bacteria</taxon>
        <taxon>Bacillati</taxon>
        <taxon>Actinomycetota</taxon>
        <taxon>Actinomycetes</taxon>
        <taxon>Micrococcales</taxon>
        <taxon>Micrococcaceae</taxon>
        <taxon>Nesterenkonia</taxon>
    </lineage>
</organism>
<keyword evidence="2" id="KW-0472">Membrane</keyword>
<evidence type="ECO:0008006" key="5">
    <source>
        <dbReference type="Google" id="ProtNLM"/>
    </source>
</evidence>
<evidence type="ECO:0000313" key="4">
    <source>
        <dbReference type="Proteomes" id="UP000633136"/>
    </source>
</evidence>
<sequence length="185" mass="20528">MTQQPGQPSDPNQPDPNQPDPNHPQSGHPQGEQPQGQPPQPPQGGQPPHPWQPGQPPSPYQPHPGQPHPGQQSQSQAAATEAKGFFGALFDFNFDSFVTIKFIKFIYILSSAFLVLLWLFYVVAGFVWEPAAGATALLLGWIPVILYVIWIRVVLEFLVSTVRTAQNTSAMQEEFRGLREVLSRR</sequence>
<gene>
    <name evidence="3" type="ORF">GCM10011401_14200</name>
</gene>
<feature type="compositionally biased region" description="Pro residues" evidence="1">
    <location>
        <begin position="11"/>
        <end position="22"/>
    </location>
</feature>
<dbReference type="SUPFAM" id="SSF81995">
    <property type="entry name" value="beta-sandwich domain of Sec23/24"/>
    <property type="match status" value="1"/>
</dbReference>
<accession>A0A917AQE6</accession>
<dbReference type="Pfam" id="PF14110">
    <property type="entry name" value="DUF4282"/>
    <property type="match status" value="1"/>
</dbReference>
<dbReference type="RefSeq" id="WP_188684131.1">
    <property type="nucleotide sequence ID" value="NZ_BMIS01000005.1"/>
</dbReference>
<keyword evidence="4" id="KW-1185">Reference proteome</keyword>
<feature type="compositionally biased region" description="Low complexity" evidence="1">
    <location>
        <begin position="1"/>
        <end position="10"/>
    </location>
</feature>
<feature type="transmembrane region" description="Helical" evidence="2">
    <location>
        <begin position="134"/>
        <end position="155"/>
    </location>
</feature>
<dbReference type="Proteomes" id="UP000633136">
    <property type="component" value="Unassembled WGS sequence"/>
</dbReference>
<evidence type="ECO:0000313" key="3">
    <source>
        <dbReference type="EMBL" id="GGE67949.1"/>
    </source>
</evidence>
<protein>
    <recommendedName>
        <fullName evidence="5">DUF4282 domain-containing protein</fullName>
    </recommendedName>
</protein>
<feature type="region of interest" description="Disordered" evidence="1">
    <location>
        <begin position="1"/>
        <end position="78"/>
    </location>
</feature>
<evidence type="ECO:0000256" key="2">
    <source>
        <dbReference type="SAM" id="Phobius"/>
    </source>
</evidence>
<keyword evidence="2" id="KW-0812">Transmembrane</keyword>
<proteinExistence type="predicted"/>
<feature type="compositionally biased region" description="Pro residues" evidence="1">
    <location>
        <begin position="36"/>
        <end position="67"/>
    </location>
</feature>
<evidence type="ECO:0000256" key="1">
    <source>
        <dbReference type="SAM" id="MobiDB-lite"/>
    </source>
</evidence>
<name>A0A917AQE6_9MICC</name>
<feature type="compositionally biased region" description="Low complexity" evidence="1">
    <location>
        <begin position="23"/>
        <end position="35"/>
    </location>
</feature>